<feature type="domain" description="RING-type" evidence="6">
    <location>
        <begin position="9"/>
        <end position="62"/>
    </location>
</feature>
<keyword evidence="1" id="KW-0479">Metal-binding</keyword>
<evidence type="ECO:0000313" key="7">
    <source>
        <dbReference type="Ensembl" id="ENSPNAP00000035866.1"/>
    </source>
</evidence>
<dbReference type="GeneID" id="108442823"/>
<reference evidence="7" key="3">
    <citation type="submission" date="2025-09" db="UniProtKB">
        <authorList>
            <consortium name="Ensembl"/>
        </authorList>
    </citation>
    <scope>IDENTIFICATION</scope>
</reference>
<proteinExistence type="predicted"/>
<dbReference type="GO" id="GO:0008270">
    <property type="term" value="F:zinc ion binding"/>
    <property type="evidence" value="ECO:0007669"/>
    <property type="project" value="UniProtKB-KW"/>
</dbReference>
<dbReference type="GO" id="GO:0061630">
    <property type="term" value="F:ubiquitin protein ligase activity"/>
    <property type="evidence" value="ECO:0007669"/>
    <property type="project" value="TreeGrafter"/>
</dbReference>
<reference evidence="7 8" key="1">
    <citation type="submission" date="2020-10" db="EMBL/GenBank/DDBJ databases">
        <title>Pygocentrus nattereri (red-bellied piranha) genome, fPygNat1, primary haplotype.</title>
        <authorList>
            <person name="Myers G."/>
            <person name="Meyer A."/>
            <person name="Karagic N."/>
            <person name="Pippel M."/>
            <person name="Winkler S."/>
            <person name="Tracey A."/>
            <person name="Wood J."/>
            <person name="Formenti G."/>
            <person name="Howe K."/>
            <person name="Fedrigo O."/>
            <person name="Jarvis E.D."/>
        </authorList>
    </citation>
    <scope>NUCLEOTIDE SEQUENCE [LARGE SCALE GENOMIC DNA]</scope>
</reference>
<evidence type="ECO:0000259" key="6">
    <source>
        <dbReference type="PROSITE" id="PS50089"/>
    </source>
</evidence>
<evidence type="ECO:0000256" key="2">
    <source>
        <dbReference type="ARBA" id="ARBA00022771"/>
    </source>
</evidence>
<dbReference type="PROSITE" id="PS00518">
    <property type="entry name" value="ZF_RING_1"/>
    <property type="match status" value="1"/>
</dbReference>
<dbReference type="InterPro" id="IPR001841">
    <property type="entry name" value="Znf_RING"/>
</dbReference>
<evidence type="ECO:0000256" key="3">
    <source>
        <dbReference type="ARBA" id="ARBA00022833"/>
    </source>
</evidence>
<dbReference type="SUPFAM" id="SSF57850">
    <property type="entry name" value="RING/U-box"/>
    <property type="match status" value="1"/>
</dbReference>
<keyword evidence="8" id="KW-1185">Reference proteome</keyword>
<feature type="region of interest" description="Disordered" evidence="5">
    <location>
        <begin position="91"/>
        <end position="122"/>
    </location>
</feature>
<dbReference type="InterPro" id="IPR017907">
    <property type="entry name" value="Znf_RING_CS"/>
</dbReference>
<dbReference type="Ensembl" id="ENSPNAT00000029464.2">
    <property type="protein sequence ID" value="ENSPNAP00000035866.1"/>
    <property type="gene ID" value="ENSPNAG00000026160.2"/>
</dbReference>
<dbReference type="GeneTree" id="ENSGT00730000112287"/>
<evidence type="ECO:0000256" key="5">
    <source>
        <dbReference type="SAM" id="MobiDB-lite"/>
    </source>
</evidence>
<dbReference type="Proteomes" id="UP001501920">
    <property type="component" value="Chromosome 2"/>
</dbReference>
<dbReference type="InterPro" id="IPR013083">
    <property type="entry name" value="Znf_RING/FYVE/PHD"/>
</dbReference>
<keyword evidence="2 4" id="KW-0863">Zinc-finger</keyword>
<evidence type="ECO:0000313" key="8">
    <source>
        <dbReference type="Proteomes" id="UP001501920"/>
    </source>
</evidence>
<dbReference type="Pfam" id="PF14634">
    <property type="entry name" value="zf-RING_5"/>
    <property type="match status" value="1"/>
</dbReference>
<name>A0A3B4EKZ3_PYGNA</name>
<dbReference type="AlphaFoldDB" id="A0A3B4EKZ3"/>
<dbReference type="GO" id="GO:0016567">
    <property type="term" value="P:protein ubiquitination"/>
    <property type="evidence" value="ECO:0007669"/>
    <property type="project" value="TreeGrafter"/>
</dbReference>
<dbReference type="OrthoDB" id="252722at2759"/>
<sequence>MLAELELECGICYRPYNSGRRCPRLLGCQHRFCQSCLLRQGSARRLPGESDSHARIVCALCRHHTVLTEAGLKNDLPVDEELLQRLIAEGALEGSASDDEDDEEPESETTSQKKQESLPRTRRGRVWRAMKKLCNKVRGQDRRSCITDAEMRDLALMSCYMI</sequence>
<dbReference type="InterPro" id="IPR051435">
    <property type="entry name" value="RING_finger_E3_ubiq-ligases"/>
</dbReference>
<dbReference type="OMA" id="CPRELHC"/>
<dbReference type="PANTHER" id="PTHR22791">
    <property type="entry name" value="RING-TYPE DOMAIN-CONTAINING PROTEIN"/>
    <property type="match status" value="1"/>
</dbReference>
<reference evidence="7" key="2">
    <citation type="submission" date="2025-08" db="UniProtKB">
        <authorList>
            <consortium name="Ensembl"/>
        </authorList>
    </citation>
    <scope>IDENTIFICATION</scope>
</reference>
<protein>
    <recommendedName>
        <fullName evidence="6">RING-type domain-containing protein</fullName>
    </recommendedName>
</protein>
<dbReference type="PANTHER" id="PTHR22791:SF14">
    <property type="entry name" value="RING FINGER PROTEIN 227"/>
    <property type="match status" value="1"/>
</dbReference>
<accession>A0A3B4EKZ3</accession>
<dbReference type="Gene3D" id="3.30.40.10">
    <property type="entry name" value="Zinc/RING finger domain, C3HC4 (zinc finger)"/>
    <property type="match status" value="1"/>
</dbReference>
<evidence type="ECO:0000256" key="1">
    <source>
        <dbReference type="ARBA" id="ARBA00022723"/>
    </source>
</evidence>
<dbReference type="SMART" id="SM00184">
    <property type="entry name" value="RING"/>
    <property type="match status" value="1"/>
</dbReference>
<dbReference type="PROSITE" id="PS50089">
    <property type="entry name" value="ZF_RING_2"/>
    <property type="match status" value="1"/>
</dbReference>
<evidence type="ECO:0000256" key="4">
    <source>
        <dbReference type="PROSITE-ProRule" id="PRU00175"/>
    </source>
</evidence>
<organism evidence="7 8">
    <name type="scientific">Pygocentrus nattereri</name>
    <name type="common">Red-bellied piranha</name>
    <dbReference type="NCBI Taxonomy" id="42514"/>
    <lineage>
        <taxon>Eukaryota</taxon>
        <taxon>Metazoa</taxon>
        <taxon>Chordata</taxon>
        <taxon>Craniata</taxon>
        <taxon>Vertebrata</taxon>
        <taxon>Euteleostomi</taxon>
        <taxon>Actinopterygii</taxon>
        <taxon>Neopterygii</taxon>
        <taxon>Teleostei</taxon>
        <taxon>Ostariophysi</taxon>
        <taxon>Characiformes</taxon>
        <taxon>Characoidei</taxon>
        <taxon>Pygocentrus</taxon>
    </lineage>
</organism>
<dbReference type="RefSeq" id="XP_017578544.1">
    <property type="nucleotide sequence ID" value="XM_017723055.2"/>
</dbReference>
<keyword evidence="3" id="KW-0862">Zinc</keyword>
<feature type="compositionally biased region" description="Acidic residues" evidence="5">
    <location>
        <begin position="96"/>
        <end position="107"/>
    </location>
</feature>